<dbReference type="InterPro" id="IPR008928">
    <property type="entry name" value="6-hairpin_glycosidase_sf"/>
</dbReference>
<dbReference type="AlphaFoldDB" id="A0A926DAQ4"/>
<sequence length="612" mass="69961">MNINGLDISYIPFTTRGSWTVVNYLKSDYYVSYFGSFGDDAHSTQADKTPFITTPGLYLRSVKSSVQDYNMEITRFTPLIDGKPVEYSLDSTFSCIKIITSAGNIQMTYQDDQTLLIKGVGKNLGLLMEYALDGRIAYTLPVHCPEGTYYKIHHTFGSSQHDRFGLYVQKGNISSELEWNDHSHSTCTKCNYICNEDNGEFLLAIHDMDRYQWPEPKGPYDFEAAEKNMNEAFQKFHHSMPVLPTEYDKIKELIAYIFWGAVVRPLGFLKRDTVLITKNVVCYTWGFEAWLIALGLFETDFQLAYDQLLTLFDSQNDIGGIPHMIGDTLQDFNHQMPPNIGYIVGKMMERYNFSRKQLDELYEKISRYTWYFLNYCDSDQNGLCEYMHGNDACNDDDIIFAADNGVTSPDLSTYMILQMDTLAKIATKLGRWREASMWEKLSAKMVNTLVETLFDPKTHLPFALNTYTKKRIDGATPLLFTPLMLGKRLPKECRDAIIHELKTKKYITPYGLASEAIDSPTYEANGFFRGPIWWTQTLSTVDGLYKCGEPKLARQLAKAYMDLYKNTEKMAECYNAETGEALKNCGYVSGSATFMILGRFYLDPPVQDFSAT</sequence>
<dbReference type="RefSeq" id="WP_249319954.1">
    <property type="nucleotide sequence ID" value="NZ_JACRSN010000016.1"/>
</dbReference>
<dbReference type="SUPFAM" id="SSF48208">
    <property type="entry name" value="Six-hairpin glycosidases"/>
    <property type="match status" value="1"/>
</dbReference>
<protein>
    <recommendedName>
        <fullName evidence="1">Mannosylglycerate hydrolase MGH1-like glycoside hydrolase domain-containing protein</fullName>
    </recommendedName>
</protein>
<dbReference type="Proteomes" id="UP000651482">
    <property type="component" value="Unassembled WGS sequence"/>
</dbReference>
<keyword evidence="3" id="KW-1185">Reference proteome</keyword>
<organism evidence="2 3">
    <name type="scientific">Yeguia hominis</name>
    <dbReference type="NCBI Taxonomy" id="2763662"/>
    <lineage>
        <taxon>Bacteria</taxon>
        <taxon>Bacillati</taxon>
        <taxon>Bacillota</taxon>
        <taxon>Clostridia</taxon>
        <taxon>Eubacteriales</taxon>
        <taxon>Yeguiaceae</taxon>
        <taxon>Yeguia</taxon>
    </lineage>
</organism>
<feature type="domain" description="Mannosylglycerate hydrolase MGH1-like glycoside hydrolase" evidence="1">
    <location>
        <begin position="283"/>
        <end position="584"/>
    </location>
</feature>
<dbReference type="EMBL" id="JACRSN010000016">
    <property type="protein sequence ID" value="MBC8534371.1"/>
    <property type="molecule type" value="Genomic_DNA"/>
</dbReference>
<name>A0A926DAQ4_9FIRM</name>
<dbReference type="GO" id="GO:0005975">
    <property type="term" value="P:carbohydrate metabolic process"/>
    <property type="evidence" value="ECO:0007669"/>
    <property type="project" value="InterPro"/>
</dbReference>
<evidence type="ECO:0000313" key="3">
    <source>
        <dbReference type="Proteomes" id="UP000651482"/>
    </source>
</evidence>
<comment type="caution">
    <text evidence="2">The sequence shown here is derived from an EMBL/GenBank/DDBJ whole genome shotgun (WGS) entry which is preliminary data.</text>
</comment>
<evidence type="ECO:0000259" key="1">
    <source>
        <dbReference type="Pfam" id="PF22422"/>
    </source>
</evidence>
<accession>A0A926DAQ4</accession>
<dbReference type="InterPro" id="IPR054491">
    <property type="entry name" value="MGH1-like_GH"/>
</dbReference>
<dbReference type="Pfam" id="PF22422">
    <property type="entry name" value="MGH1-like_GH"/>
    <property type="match status" value="1"/>
</dbReference>
<evidence type="ECO:0000313" key="2">
    <source>
        <dbReference type="EMBL" id="MBC8534371.1"/>
    </source>
</evidence>
<reference evidence="2" key="1">
    <citation type="submission" date="2020-08" db="EMBL/GenBank/DDBJ databases">
        <title>Genome public.</title>
        <authorList>
            <person name="Liu C."/>
            <person name="Sun Q."/>
        </authorList>
    </citation>
    <scope>NUCLEOTIDE SEQUENCE</scope>
    <source>
        <strain evidence="2">NSJ-40</strain>
    </source>
</reference>
<proteinExistence type="predicted"/>
<dbReference type="Gene3D" id="1.50.10.10">
    <property type="match status" value="1"/>
</dbReference>
<dbReference type="InterPro" id="IPR012341">
    <property type="entry name" value="6hp_glycosidase-like_sf"/>
</dbReference>
<gene>
    <name evidence="2" type="ORF">IAG03_10300</name>
</gene>